<organism evidence="3 4">
    <name type="scientific">Schaalia dentiphila ATCC 17982</name>
    <dbReference type="NCBI Taxonomy" id="411466"/>
    <lineage>
        <taxon>Bacteria</taxon>
        <taxon>Bacillati</taxon>
        <taxon>Actinomycetota</taxon>
        <taxon>Actinomycetes</taxon>
        <taxon>Actinomycetales</taxon>
        <taxon>Actinomycetaceae</taxon>
        <taxon>Schaalia</taxon>
        <taxon>Schaalia dentiphila</taxon>
    </lineage>
</organism>
<name>A7BB40_9ACTO</name>
<evidence type="ECO:0000256" key="2">
    <source>
        <dbReference type="SAM" id="SignalP"/>
    </source>
</evidence>
<gene>
    <name evidence="3" type="ORF">ACTODO_00857</name>
</gene>
<reference evidence="3" key="2">
    <citation type="submission" date="2015-05" db="EMBL/GenBank/DDBJ databases">
        <title>Draft genome sequence of Actinomyces odontolyticus (ATCC 17982).</title>
        <authorList>
            <person name="Sudarsanam P."/>
            <person name="Ley R."/>
            <person name="Guruge J."/>
            <person name="Turnbaugh P.J."/>
            <person name="Mahowald M."/>
            <person name="Liep D."/>
            <person name="Gordon J."/>
        </authorList>
    </citation>
    <scope>NUCLEOTIDE SEQUENCE</scope>
    <source>
        <strain evidence="3">ATCC 17982</strain>
    </source>
</reference>
<dbReference type="eggNOG" id="COG2885">
    <property type="taxonomic scope" value="Bacteria"/>
</dbReference>
<feature type="region of interest" description="Disordered" evidence="1">
    <location>
        <begin position="37"/>
        <end position="78"/>
    </location>
</feature>
<keyword evidence="2" id="KW-0732">Signal</keyword>
<reference evidence="3" key="1">
    <citation type="submission" date="2007-04" db="EMBL/GenBank/DDBJ databases">
        <authorList>
            <person name="Fulton L."/>
            <person name="Clifton S."/>
            <person name="Fulton B."/>
            <person name="Xu J."/>
            <person name="Minx P."/>
            <person name="Pepin K.H."/>
            <person name="Johnson M."/>
            <person name="Thiruvilangam P."/>
            <person name="Bhonagiri V."/>
            <person name="Nash W.E."/>
            <person name="Mardis E.R."/>
            <person name="Wilson R.K."/>
        </authorList>
    </citation>
    <scope>NUCLEOTIDE SEQUENCE [LARGE SCALE GENOMIC DNA]</scope>
    <source>
        <strain evidence="3">ATCC 17982</strain>
    </source>
</reference>
<protein>
    <recommendedName>
        <fullName evidence="5">DUF5067 domain-containing protein</fullName>
    </recommendedName>
</protein>
<dbReference type="PROSITE" id="PS51257">
    <property type="entry name" value="PROKAR_LIPOPROTEIN"/>
    <property type="match status" value="1"/>
</dbReference>
<evidence type="ECO:0000313" key="3">
    <source>
        <dbReference type="EMBL" id="EDN80414.1"/>
    </source>
</evidence>
<evidence type="ECO:0000256" key="1">
    <source>
        <dbReference type="SAM" id="MobiDB-lite"/>
    </source>
</evidence>
<dbReference type="EMBL" id="AAYI02000004">
    <property type="protein sequence ID" value="EDN80414.1"/>
    <property type="molecule type" value="Genomic_DNA"/>
</dbReference>
<comment type="caution">
    <text evidence="3">The sequence shown here is derived from an EMBL/GenBank/DDBJ whole genome shotgun (WGS) entry which is preliminary data.</text>
</comment>
<evidence type="ECO:0000313" key="4">
    <source>
        <dbReference type="Proteomes" id="UP000003553"/>
    </source>
</evidence>
<dbReference type="Proteomes" id="UP000003553">
    <property type="component" value="Unassembled WGS sequence"/>
</dbReference>
<feature type="chain" id="PRO_5002707344" description="DUF5067 domain-containing protein" evidence="2">
    <location>
        <begin position="28"/>
        <end position="207"/>
    </location>
</feature>
<evidence type="ECO:0008006" key="5">
    <source>
        <dbReference type="Google" id="ProtNLM"/>
    </source>
</evidence>
<sequence length="207" mass="21192">MIDMKAQRSGMTRRALAALTALPLAIAMSGCQLGISKQDEGGGSSPAPAASQSNGAGGSQTTSSPQVTGSAKPAASGVQGTWEGAINDKNFRVDVNSVVVKNGVTTLTFTVTNTGSTGILMWYVSFGGNNLLSDDVKLADPQNSLVYSPGKAADKSCMCSELDASSLEPGESRTVFTTFKELPDGVGAVTVTIPNVAPFEGIPVTRE</sequence>
<feature type="signal peptide" evidence="2">
    <location>
        <begin position="1"/>
        <end position="27"/>
    </location>
</feature>
<keyword evidence="4" id="KW-1185">Reference proteome</keyword>
<dbReference type="HOGENOM" id="CLU_1318648_0_0_11"/>
<accession>A7BB40</accession>
<dbReference type="AlphaFoldDB" id="A7BB40"/>
<proteinExistence type="predicted"/>
<feature type="compositionally biased region" description="Low complexity" evidence="1">
    <location>
        <begin position="45"/>
        <end position="64"/>
    </location>
</feature>